<comment type="subunit">
    <text evidence="1">Homohexamer.</text>
</comment>
<gene>
    <name evidence="2" type="ORF">ENS59_00335</name>
</gene>
<evidence type="ECO:0008006" key="3">
    <source>
        <dbReference type="Google" id="ProtNLM"/>
    </source>
</evidence>
<protein>
    <recommendedName>
        <fullName evidence="3">DRTGG domain-containing protein</fullName>
    </recommendedName>
</protein>
<name>A0A7C3EAM9_9SPIR</name>
<organism evidence="2">
    <name type="scientific">Gracilinema caldarium</name>
    <dbReference type="NCBI Taxonomy" id="215591"/>
    <lineage>
        <taxon>Bacteria</taxon>
        <taxon>Pseudomonadati</taxon>
        <taxon>Spirochaetota</taxon>
        <taxon>Spirochaetia</taxon>
        <taxon>Spirochaetales</taxon>
        <taxon>Breznakiellaceae</taxon>
        <taxon>Gracilinema</taxon>
    </lineage>
</organism>
<dbReference type="InterPro" id="IPR028979">
    <property type="entry name" value="Ser_kin/Pase_Hpr-like_N_sf"/>
</dbReference>
<evidence type="ECO:0000256" key="1">
    <source>
        <dbReference type="ARBA" id="ARBA00011643"/>
    </source>
</evidence>
<proteinExistence type="predicted"/>
<evidence type="ECO:0000313" key="2">
    <source>
        <dbReference type="EMBL" id="HFH27950.1"/>
    </source>
</evidence>
<dbReference type="AlphaFoldDB" id="A0A7C3EAM9"/>
<comment type="caution">
    <text evidence="2">The sequence shown here is derived from an EMBL/GenBank/DDBJ whole genome shotgun (WGS) entry which is preliminary data.</text>
</comment>
<reference evidence="2" key="1">
    <citation type="journal article" date="2020" name="mSystems">
        <title>Genome- and Community-Level Interaction Insights into Carbon Utilization and Element Cycling Functions of Hydrothermarchaeota in Hydrothermal Sediment.</title>
        <authorList>
            <person name="Zhou Z."/>
            <person name="Liu Y."/>
            <person name="Xu W."/>
            <person name="Pan J."/>
            <person name="Luo Z.H."/>
            <person name="Li M."/>
        </authorList>
    </citation>
    <scope>NUCLEOTIDE SEQUENCE [LARGE SCALE GENOMIC DNA]</scope>
    <source>
        <strain evidence="2">SpSt-503</strain>
    </source>
</reference>
<dbReference type="SUPFAM" id="SSF75138">
    <property type="entry name" value="HprK N-terminal domain-like"/>
    <property type="match status" value="1"/>
</dbReference>
<sequence>MTVREAVSVLEGEYYCGEEWADTEIHSACGADLMSDVMAFVKEQVLLLTGLVNPQVIRTAELLDIKVIVFVRGKHPTLDMIDMARDAQIILAGTKCPMYIACGKLYEAGLRSGGTRKI</sequence>
<dbReference type="Gene3D" id="3.40.1390.20">
    <property type="entry name" value="HprK N-terminal domain-like"/>
    <property type="match status" value="1"/>
</dbReference>
<dbReference type="EMBL" id="DSVL01000009">
    <property type="protein sequence ID" value="HFH27950.1"/>
    <property type="molecule type" value="Genomic_DNA"/>
</dbReference>
<accession>A0A7C3EAM9</accession>